<dbReference type="InterPro" id="IPR029028">
    <property type="entry name" value="Alpha/beta_knot_MTases"/>
</dbReference>
<dbReference type="Pfam" id="PF22435">
    <property type="entry name" value="MRM3-like_sub_bind"/>
    <property type="match status" value="1"/>
</dbReference>
<dbReference type="GO" id="GO:0006396">
    <property type="term" value="P:RNA processing"/>
    <property type="evidence" value="ECO:0007669"/>
    <property type="project" value="InterPro"/>
</dbReference>
<dbReference type="GO" id="GO:0003723">
    <property type="term" value="F:RNA binding"/>
    <property type="evidence" value="ECO:0007669"/>
    <property type="project" value="InterPro"/>
</dbReference>
<dbReference type="InterPro" id="IPR029064">
    <property type="entry name" value="Ribosomal_eL30-like_sf"/>
</dbReference>
<dbReference type="EMBL" id="EF531339">
    <property type="protein sequence ID" value="ABV27320.1"/>
    <property type="molecule type" value="Genomic_DNA"/>
</dbReference>
<feature type="domain" description="MRM3-like substrate binding" evidence="5">
    <location>
        <begin position="11"/>
        <end position="97"/>
    </location>
</feature>
<dbReference type="PANTHER" id="PTHR43191:SF2">
    <property type="entry name" value="RRNA METHYLTRANSFERASE 3, MITOCHONDRIAL"/>
    <property type="match status" value="1"/>
</dbReference>
<dbReference type="SUPFAM" id="SSF55315">
    <property type="entry name" value="L30e-like"/>
    <property type="match status" value="1"/>
</dbReference>
<dbReference type="InterPro" id="IPR053888">
    <property type="entry name" value="MRM3-like_sub_bind"/>
</dbReference>
<organism evidence="6">
    <name type="scientific">Chloracidobacterium thermophilum</name>
    <dbReference type="NCBI Taxonomy" id="458033"/>
    <lineage>
        <taxon>Bacteria</taxon>
        <taxon>Pseudomonadati</taxon>
        <taxon>Acidobacteriota</taxon>
        <taxon>Terriglobia</taxon>
        <taxon>Terriglobales</taxon>
        <taxon>Acidobacteriaceae</taxon>
        <taxon>Chloracidobacterium</taxon>
    </lineage>
</organism>
<evidence type="ECO:0000256" key="2">
    <source>
        <dbReference type="ARBA" id="ARBA00022603"/>
    </source>
</evidence>
<comment type="similarity">
    <text evidence="1">Belongs to the class IV-like SAM-binding methyltransferase superfamily. RNA methyltransferase TrmH family.</text>
</comment>
<evidence type="ECO:0000313" key="6">
    <source>
        <dbReference type="EMBL" id="ABV27320.1"/>
    </source>
</evidence>
<proteinExistence type="inferred from homology"/>
<dbReference type="GO" id="GO:0032259">
    <property type="term" value="P:methylation"/>
    <property type="evidence" value="ECO:0007669"/>
    <property type="project" value="UniProtKB-KW"/>
</dbReference>
<protein>
    <submittedName>
        <fullName evidence="6">TsnR</fullName>
    </submittedName>
</protein>
<keyword evidence="3" id="KW-0808">Transferase</keyword>
<dbReference type="CDD" id="cd18095">
    <property type="entry name" value="SpoU-like_rRNA-MTase"/>
    <property type="match status" value="1"/>
</dbReference>
<gene>
    <name evidence="6" type="ORF">YS_M60-F11.068</name>
</gene>
<name>A8DJH5_9BACT</name>
<dbReference type="SUPFAM" id="SSF75217">
    <property type="entry name" value="alpha/beta knot"/>
    <property type="match status" value="1"/>
</dbReference>
<keyword evidence="2" id="KW-0489">Methyltransferase</keyword>
<sequence>MLTDTITSRNNPLIKRFLAAREGRHRHVIFIEGVRLVEEALRSKIVFEAVAYTPRLYETPRGAQLLAALQSQPCRGARLTEALMAYISDVETAPGVIVLGQRPSSTLPDLTHHPAPLFVLADGIQSPGNLGALIRTAEAAGATGILVTVGTVDPFQPKALRAAAGSAFRLPIIAGSSVADELQKLYRQGVRLVTADIHGDTPYEAFDWRQPVLLWLGSEGHGLRSLTDDFKHRLAARLVIPMEGQVESLNVAVAGAILLYEARRQRRQSSADQLTGETSHGP</sequence>
<dbReference type="InterPro" id="IPR001537">
    <property type="entry name" value="SpoU_MeTrfase"/>
</dbReference>
<dbReference type="InterPro" id="IPR051259">
    <property type="entry name" value="rRNA_Methyltransferase"/>
</dbReference>
<dbReference type="InterPro" id="IPR029026">
    <property type="entry name" value="tRNA_m1G_MTases_N"/>
</dbReference>
<dbReference type="AlphaFoldDB" id="A8DJH5"/>
<dbReference type="Pfam" id="PF00588">
    <property type="entry name" value="SpoU_methylase"/>
    <property type="match status" value="1"/>
</dbReference>
<evidence type="ECO:0000259" key="4">
    <source>
        <dbReference type="Pfam" id="PF00588"/>
    </source>
</evidence>
<dbReference type="Gene3D" id="3.40.1280.10">
    <property type="match status" value="1"/>
</dbReference>
<feature type="domain" description="tRNA/rRNA methyltransferase SpoU type" evidence="4">
    <location>
        <begin position="117"/>
        <end position="260"/>
    </location>
</feature>
<evidence type="ECO:0000256" key="1">
    <source>
        <dbReference type="ARBA" id="ARBA00007228"/>
    </source>
</evidence>
<evidence type="ECO:0000256" key="3">
    <source>
        <dbReference type="ARBA" id="ARBA00022679"/>
    </source>
</evidence>
<reference evidence="6" key="1">
    <citation type="journal article" date="2007" name="Science">
        <title>Candidatus Chloracidobacterium thermophilum: an aerobic phototrophic Acidobacterium.</title>
        <authorList>
            <person name="Bryant D.A."/>
            <person name="Costas A.M."/>
            <person name="Maresca J.A."/>
            <person name="Chew A.G."/>
            <person name="Klatt C.G."/>
            <person name="Bateson M.M."/>
            <person name="Tallon L.J."/>
            <person name="Hostetler J."/>
            <person name="Nelson W.C."/>
            <person name="Heidelberg J.F."/>
            <person name="Ward D.M."/>
        </authorList>
    </citation>
    <scope>NUCLEOTIDE SEQUENCE</scope>
</reference>
<dbReference type="GO" id="GO:0008173">
    <property type="term" value="F:RNA methyltransferase activity"/>
    <property type="evidence" value="ECO:0007669"/>
    <property type="project" value="InterPro"/>
</dbReference>
<dbReference type="PANTHER" id="PTHR43191">
    <property type="entry name" value="RRNA METHYLTRANSFERASE 3"/>
    <property type="match status" value="1"/>
</dbReference>
<evidence type="ECO:0000259" key="5">
    <source>
        <dbReference type="Pfam" id="PF22435"/>
    </source>
</evidence>
<dbReference type="Gene3D" id="3.30.1330.30">
    <property type="match status" value="1"/>
</dbReference>
<accession>A8DJH5</accession>